<protein>
    <submittedName>
        <fullName evidence="1">Uncharacterized protein</fullName>
    </submittedName>
</protein>
<name>A0A1R3I1S2_COCAP</name>
<keyword evidence="2" id="KW-1185">Reference proteome</keyword>
<dbReference type="AlphaFoldDB" id="A0A1R3I1S2"/>
<evidence type="ECO:0000313" key="2">
    <source>
        <dbReference type="Proteomes" id="UP000188268"/>
    </source>
</evidence>
<dbReference type="Proteomes" id="UP000188268">
    <property type="component" value="Unassembled WGS sequence"/>
</dbReference>
<accession>A0A1R3I1S2</accession>
<dbReference type="EMBL" id="AWWV01010869">
    <property type="protein sequence ID" value="OMO76523.1"/>
    <property type="molecule type" value="Genomic_DNA"/>
</dbReference>
<proteinExistence type="predicted"/>
<organism evidence="1 2">
    <name type="scientific">Corchorus capsularis</name>
    <name type="common">Jute</name>
    <dbReference type="NCBI Taxonomy" id="210143"/>
    <lineage>
        <taxon>Eukaryota</taxon>
        <taxon>Viridiplantae</taxon>
        <taxon>Streptophyta</taxon>
        <taxon>Embryophyta</taxon>
        <taxon>Tracheophyta</taxon>
        <taxon>Spermatophyta</taxon>
        <taxon>Magnoliopsida</taxon>
        <taxon>eudicotyledons</taxon>
        <taxon>Gunneridae</taxon>
        <taxon>Pentapetalae</taxon>
        <taxon>rosids</taxon>
        <taxon>malvids</taxon>
        <taxon>Malvales</taxon>
        <taxon>Malvaceae</taxon>
        <taxon>Grewioideae</taxon>
        <taxon>Apeibeae</taxon>
        <taxon>Corchorus</taxon>
    </lineage>
</organism>
<gene>
    <name evidence="1" type="ORF">CCACVL1_15552</name>
</gene>
<reference evidence="1 2" key="1">
    <citation type="submission" date="2013-09" db="EMBL/GenBank/DDBJ databases">
        <title>Corchorus capsularis genome sequencing.</title>
        <authorList>
            <person name="Alam M."/>
            <person name="Haque M.S."/>
            <person name="Islam M.S."/>
            <person name="Emdad E.M."/>
            <person name="Islam M.M."/>
            <person name="Ahmed B."/>
            <person name="Halim A."/>
            <person name="Hossen Q.M.M."/>
            <person name="Hossain M.Z."/>
            <person name="Ahmed R."/>
            <person name="Khan M.M."/>
            <person name="Islam R."/>
            <person name="Rashid M.M."/>
            <person name="Khan S.A."/>
            <person name="Rahman M.S."/>
            <person name="Alam M."/>
        </authorList>
    </citation>
    <scope>NUCLEOTIDE SEQUENCE [LARGE SCALE GENOMIC DNA]</scope>
    <source>
        <strain evidence="2">cv. CVL-1</strain>
        <tissue evidence="1">Whole seedling</tissue>
    </source>
</reference>
<comment type="caution">
    <text evidence="1">The sequence shown here is derived from an EMBL/GenBank/DDBJ whole genome shotgun (WGS) entry which is preliminary data.</text>
</comment>
<dbReference type="Gramene" id="OMO76523">
    <property type="protein sequence ID" value="OMO76523"/>
    <property type="gene ID" value="CCACVL1_15552"/>
</dbReference>
<sequence>MENKEGLRTTAAEGEICNPVNWSRTQGRKLMSELKGDLP</sequence>
<evidence type="ECO:0000313" key="1">
    <source>
        <dbReference type="EMBL" id="OMO76523.1"/>
    </source>
</evidence>